<dbReference type="Pfam" id="PF01943">
    <property type="entry name" value="Polysacc_synt"/>
    <property type="match status" value="1"/>
</dbReference>
<protein>
    <submittedName>
        <fullName evidence="7">Polysaccharide transporter, PST family</fullName>
    </submittedName>
</protein>
<organism evidence="7 8">
    <name type="scientific">Desulfurobacterium atlanticum</name>
    <dbReference type="NCBI Taxonomy" id="240169"/>
    <lineage>
        <taxon>Bacteria</taxon>
        <taxon>Pseudomonadati</taxon>
        <taxon>Aquificota</taxon>
        <taxon>Aquificia</taxon>
        <taxon>Desulfurobacteriales</taxon>
        <taxon>Desulfurobacteriaceae</taxon>
        <taxon>Desulfurobacterium</taxon>
    </lineage>
</organism>
<evidence type="ECO:0000256" key="6">
    <source>
        <dbReference type="SAM" id="Phobius"/>
    </source>
</evidence>
<dbReference type="GO" id="GO:0005886">
    <property type="term" value="C:plasma membrane"/>
    <property type="evidence" value="ECO:0007669"/>
    <property type="project" value="UniProtKB-SubCell"/>
</dbReference>
<dbReference type="EMBL" id="FZOB01000001">
    <property type="protein sequence ID" value="SNR60922.1"/>
    <property type="molecule type" value="Genomic_DNA"/>
</dbReference>
<evidence type="ECO:0000256" key="1">
    <source>
        <dbReference type="ARBA" id="ARBA00004651"/>
    </source>
</evidence>
<feature type="transmembrane region" description="Helical" evidence="6">
    <location>
        <begin position="335"/>
        <end position="357"/>
    </location>
</feature>
<dbReference type="RefSeq" id="WP_089322195.1">
    <property type="nucleotide sequence ID" value="NZ_FZOB01000001.1"/>
</dbReference>
<feature type="transmembrane region" description="Helical" evidence="6">
    <location>
        <begin position="395"/>
        <end position="416"/>
    </location>
</feature>
<reference evidence="8" key="1">
    <citation type="submission" date="2017-06" db="EMBL/GenBank/DDBJ databases">
        <authorList>
            <person name="Varghese N."/>
            <person name="Submissions S."/>
        </authorList>
    </citation>
    <scope>NUCLEOTIDE SEQUENCE [LARGE SCALE GENOMIC DNA]</scope>
    <source>
        <strain evidence="8">DSM 15668</strain>
    </source>
</reference>
<feature type="transmembrane region" description="Helical" evidence="6">
    <location>
        <begin position="369"/>
        <end position="389"/>
    </location>
</feature>
<dbReference type="AlphaFoldDB" id="A0A238XQG0"/>
<keyword evidence="2" id="KW-1003">Cell membrane</keyword>
<dbReference type="CDD" id="cd13128">
    <property type="entry name" value="MATE_Wzx_like"/>
    <property type="match status" value="1"/>
</dbReference>
<feature type="transmembrane region" description="Helical" evidence="6">
    <location>
        <begin position="225"/>
        <end position="250"/>
    </location>
</feature>
<dbReference type="Proteomes" id="UP000198405">
    <property type="component" value="Unassembled WGS sequence"/>
</dbReference>
<feature type="transmembrane region" description="Helical" evidence="6">
    <location>
        <begin position="21"/>
        <end position="39"/>
    </location>
</feature>
<keyword evidence="8" id="KW-1185">Reference proteome</keyword>
<sequence length="429" mass="49126">MISKLKFSVNTPEKKRLLENFISLSFLQGANYILPLITLPYLVRVLGPEKFGLIAFAQAFIQYFNILTDYGFNLSATREISIHRENKEKIAEIFSSVMIIKFALLILSFIIMTIIVFSFEKFRKDWLVYYLTFGMVVGQVLFPIWFFQGMERMKYITFLNITAKLIFTVAIFIFVHKVSDYFYVPLLNSLGFCIAGILALWIIFRNFNLSFKVPKFITIKYQLKEGWYIFISTVAISLYTISNTFILGLFTNNTVVGYYSAAEKIVKAVQGLLAPLSQTIYPYISKLVKESEEKGLKFIQKVTFIIGGISFLLSLILFFFADLIVKILLGNKYEASIVVLRILAFLPFIIALSNIFGIQTMLTFNYKKAFSKILITASIINIFLAFVLVPLYQHIGISFAVLISEIFVTVSMFSYLQKKGIKVLEGKVV</sequence>
<feature type="transmembrane region" description="Helical" evidence="6">
    <location>
        <begin position="304"/>
        <end position="329"/>
    </location>
</feature>
<dbReference type="InterPro" id="IPR002797">
    <property type="entry name" value="Polysacc_synth"/>
</dbReference>
<evidence type="ECO:0000256" key="5">
    <source>
        <dbReference type="ARBA" id="ARBA00023136"/>
    </source>
</evidence>
<keyword evidence="5 6" id="KW-0472">Membrane</keyword>
<evidence type="ECO:0000313" key="8">
    <source>
        <dbReference type="Proteomes" id="UP000198405"/>
    </source>
</evidence>
<name>A0A238XQG0_9BACT</name>
<evidence type="ECO:0000256" key="2">
    <source>
        <dbReference type="ARBA" id="ARBA00022475"/>
    </source>
</evidence>
<evidence type="ECO:0000256" key="4">
    <source>
        <dbReference type="ARBA" id="ARBA00022989"/>
    </source>
</evidence>
<evidence type="ECO:0000313" key="7">
    <source>
        <dbReference type="EMBL" id="SNR60922.1"/>
    </source>
</evidence>
<feature type="transmembrane region" description="Helical" evidence="6">
    <location>
        <begin position="93"/>
        <end position="115"/>
    </location>
</feature>
<feature type="transmembrane region" description="Helical" evidence="6">
    <location>
        <begin position="181"/>
        <end position="204"/>
    </location>
</feature>
<dbReference type="PANTHER" id="PTHR30250:SF11">
    <property type="entry name" value="O-ANTIGEN TRANSPORTER-RELATED"/>
    <property type="match status" value="1"/>
</dbReference>
<dbReference type="PANTHER" id="PTHR30250">
    <property type="entry name" value="PST FAMILY PREDICTED COLANIC ACID TRANSPORTER"/>
    <property type="match status" value="1"/>
</dbReference>
<evidence type="ECO:0000256" key="3">
    <source>
        <dbReference type="ARBA" id="ARBA00022692"/>
    </source>
</evidence>
<feature type="transmembrane region" description="Helical" evidence="6">
    <location>
        <begin position="127"/>
        <end position="148"/>
    </location>
</feature>
<feature type="transmembrane region" description="Helical" evidence="6">
    <location>
        <begin position="155"/>
        <end position="175"/>
    </location>
</feature>
<proteinExistence type="predicted"/>
<gene>
    <name evidence="7" type="ORF">SAMN06265340_101161</name>
</gene>
<dbReference type="OrthoDB" id="9815702at2"/>
<keyword evidence="3 6" id="KW-0812">Transmembrane</keyword>
<comment type="subcellular location">
    <subcellularLocation>
        <location evidence="1">Cell membrane</location>
        <topology evidence="1">Multi-pass membrane protein</topology>
    </subcellularLocation>
</comment>
<dbReference type="InterPro" id="IPR050833">
    <property type="entry name" value="Poly_Biosynth_Transport"/>
</dbReference>
<keyword evidence="4 6" id="KW-1133">Transmembrane helix</keyword>
<accession>A0A238XQG0</accession>